<dbReference type="InterPro" id="IPR000413">
    <property type="entry name" value="Integrin_alpha"/>
</dbReference>
<feature type="domain" description="FlgD/Vpr Ig-like" evidence="6">
    <location>
        <begin position="487"/>
        <end position="552"/>
    </location>
</feature>
<dbReference type="SMART" id="SM00191">
    <property type="entry name" value="Int_alpha"/>
    <property type="match status" value="4"/>
</dbReference>
<dbReference type="Pfam" id="PF01839">
    <property type="entry name" value="FG-GAP"/>
    <property type="match status" value="3"/>
</dbReference>
<dbReference type="NCBIfam" id="TIGR04183">
    <property type="entry name" value="Por_Secre_tail"/>
    <property type="match status" value="1"/>
</dbReference>
<dbReference type="PROSITE" id="PS51470">
    <property type="entry name" value="FG_GAP"/>
    <property type="match status" value="2"/>
</dbReference>
<feature type="chain" id="PRO_5037322269" evidence="5">
    <location>
        <begin position="23"/>
        <end position="566"/>
    </location>
</feature>
<dbReference type="GO" id="GO:0016787">
    <property type="term" value="F:hydrolase activity"/>
    <property type="evidence" value="ECO:0007669"/>
    <property type="project" value="UniProtKB-KW"/>
</dbReference>
<dbReference type="InterPro" id="IPR013519">
    <property type="entry name" value="Int_alpha_beta-p"/>
</dbReference>
<name>A0A933ML94_UNCT6</name>
<evidence type="ECO:0000256" key="3">
    <source>
        <dbReference type="ARBA" id="ARBA00022801"/>
    </source>
</evidence>
<dbReference type="SUPFAM" id="SSF69318">
    <property type="entry name" value="Integrin alpha N-terminal domain"/>
    <property type="match status" value="2"/>
</dbReference>
<reference evidence="7" key="1">
    <citation type="submission" date="2020-07" db="EMBL/GenBank/DDBJ databases">
        <title>Huge and variable diversity of episymbiotic CPR bacteria and DPANN archaea in groundwater ecosystems.</title>
        <authorList>
            <person name="He C.Y."/>
            <person name="Keren R."/>
            <person name="Whittaker M."/>
            <person name="Farag I.F."/>
            <person name="Doudna J."/>
            <person name="Cate J.H.D."/>
            <person name="Banfield J.F."/>
        </authorList>
    </citation>
    <scope>NUCLEOTIDE SEQUENCE</scope>
    <source>
        <strain evidence="7">NC_groundwater_1520_Pr4_B-0.1um_53_5</strain>
    </source>
</reference>
<dbReference type="EMBL" id="JACQXR010000136">
    <property type="protein sequence ID" value="MBI4727550.1"/>
    <property type="molecule type" value="Genomic_DNA"/>
</dbReference>
<dbReference type="GO" id="GO:0007155">
    <property type="term" value="P:cell adhesion"/>
    <property type="evidence" value="ECO:0007669"/>
    <property type="project" value="InterPro"/>
</dbReference>
<keyword evidence="4" id="KW-0325">Glycoprotein</keyword>
<feature type="signal peptide" evidence="5">
    <location>
        <begin position="1"/>
        <end position="22"/>
    </location>
</feature>
<protein>
    <submittedName>
        <fullName evidence="7">FG-GAP repeat protein</fullName>
    </submittedName>
</protein>
<sequence length="566" mass="60741">MKRILTLLILNLTFVILPAVPAAGQTTYNLQIMWQKGSPDKPVPGAVPYWGYVMCGGDLNADGYSDIVSYTDSIIELGGERLRCKIYIFHGGPAIDTLPDQVIVYDSIGAHPSLCIADFNHDGYNDLAIGDDNGVGASANKGCVNIHYGNGVDVSSTPGLVIISPGSATNTSFGVTISAGDINGDGIDDLIVGAYSWGVGNSEGRVYVYYGDTLGLHTWPDVYMTGHGEAGYYEFFGHDVSSGDDMNGDGYDDILVGAHGNCKTALAAGKVYVYYGGAPMDTVADGWVYGEGYEQTLGVFNVSNVSADTAGFNAVGWFGTPIWPSNAGDLDSGKCYMIPGDVTGEITPLFTVLGNNKSSGLGCWSSSSGYSDKDKLEDLVAGAAYENDDKGAVYLWLRKPTMNSQYDAYILGRYGIPGAHGDVMGASVAKAGDVDGDGKDEFLISNYWADSNNMIWLCKYTGPDGIEDENVENVKEVKLLQNVPNPFTHTTTISFQLPQPATVTLKVYNIAGQLVKTLVNEDKKVGSYEVKWNGCDERGQWVSNGIYIYQLKTGGRSMVRRMICIR</sequence>
<organism evidence="7 8">
    <name type="scientific">candidate division TA06 bacterium</name>
    <dbReference type="NCBI Taxonomy" id="2250710"/>
    <lineage>
        <taxon>Bacteria</taxon>
        <taxon>Bacteria division TA06</taxon>
    </lineage>
</organism>
<evidence type="ECO:0000256" key="4">
    <source>
        <dbReference type="ARBA" id="ARBA00023180"/>
    </source>
</evidence>
<evidence type="ECO:0000256" key="5">
    <source>
        <dbReference type="SAM" id="SignalP"/>
    </source>
</evidence>
<dbReference type="InterPro" id="IPR025965">
    <property type="entry name" value="FlgD/Vpr_Ig-like"/>
</dbReference>
<keyword evidence="2" id="KW-0677">Repeat</keyword>
<keyword evidence="3" id="KW-0378">Hydrolase</keyword>
<accession>A0A933ML94</accession>
<proteinExistence type="predicted"/>
<dbReference type="Pfam" id="PF13860">
    <property type="entry name" value="FlgD_ig"/>
    <property type="match status" value="1"/>
</dbReference>
<dbReference type="Gene3D" id="2.60.40.4070">
    <property type="match status" value="1"/>
</dbReference>
<evidence type="ECO:0000313" key="8">
    <source>
        <dbReference type="Proteomes" id="UP000736328"/>
    </source>
</evidence>
<evidence type="ECO:0000313" key="7">
    <source>
        <dbReference type="EMBL" id="MBI4727550.1"/>
    </source>
</evidence>
<gene>
    <name evidence="7" type="ORF">HY768_10115</name>
</gene>
<dbReference type="InterPro" id="IPR026444">
    <property type="entry name" value="Secre_tail"/>
</dbReference>
<evidence type="ECO:0000256" key="1">
    <source>
        <dbReference type="ARBA" id="ARBA00022729"/>
    </source>
</evidence>
<evidence type="ECO:0000256" key="2">
    <source>
        <dbReference type="ARBA" id="ARBA00022737"/>
    </source>
</evidence>
<dbReference type="GO" id="GO:0008305">
    <property type="term" value="C:integrin complex"/>
    <property type="evidence" value="ECO:0007669"/>
    <property type="project" value="InterPro"/>
</dbReference>
<dbReference type="PRINTS" id="PR01185">
    <property type="entry name" value="INTEGRINA"/>
</dbReference>
<dbReference type="InterPro" id="IPR028994">
    <property type="entry name" value="Integrin_alpha_N"/>
</dbReference>
<comment type="caution">
    <text evidence="7">The sequence shown here is derived from an EMBL/GenBank/DDBJ whole genome shotgun (WGS) entry which is preliminary data.</text>
</comment>
<dbReference type="PANTHER" id="PTHR23221">
    <property type="entry name" value="GLYCOSYLPHOSPHATIDYLINOSITOL PHOSPHOLIPASE D"/>
    <property type="match status" value="1"/>
</dbReference>
<dbReference type="PANTHER" id="PTHR23221:SF7">
    <property type="entry name" value="PHOSPHATIDYLINOSITOL-GLYCAN-SPECIFIC PHOSPHOLIPASE D"/>
    <property type="match status" value="1"/>
</dbReference>
<dbReference type="Proteomes" id="UP000736328">
    <property type="component" value="Unassembled WGS sequence"/>
</dbReference>
<dbReference type="InterPro" id="IPR013517">
    <property type="entry name" value="FG-GAP"/>
</dbReference>
<dbReference type="Gene3D" id="2.130.10.130">
    <property type="entry name" value="Integrin alpha, N-terminal"/>
    <property type="match status" value="3"/>
</dbReference>
<evidence type="ECO:0000259" key="6">
    <source>
        <dbReference type="Pfam" id="PF13860"/>
    </source>
</evidence>
<dbReference type="AlphaFoldDB" id="A0A933ML94"/>
<keyword evidence="1 5" id="KW-0732">Signal</keyword>